<dbReference type="InterPro" id="IPR009057">
    <property type="entry name" value="Homeodomain-like_sf"/>
</dbReference>
<evidence type="ECO:0000256" key="3">
    <source>
        <dbReference type="ARBA" id="ARBA00023163"/>
    </source>
</evidence>
<dbReference type="SUPFAM" id="SSF48498">
    <property type="entry name" value="Tetracyclin repressor-like, C-terminal domain"/>
    <property type="match status" value="1"/>
</dbReference>
<proteinExistence type="predicted"/>
<keyword evidence="3" id="KW-0804">Transcription</keyword>
<dbReference type="EMBL" id="BMSL01000019">
    <property type="protein sequence ID" value="GGS55358.1"/>
    <property type="molecule type" value="Genomic_DNA"/>
</dbReference>
<dbReference type="Pfam" id="PF16925">
    <property type="entry name" value="TetR_C_13"/>
    <property type="match status" value="1"/>
</dbReference>
<reference evidence="6" key="2">
    <citation type="submission" date="2020-09" db="EMBL/GenBank/DDBJ databases">
        <authorList>
            <person name="Sun Q."/>
            <person name="Ohkuma M."/>
        </authorList>
    </citation>
    <scope>NUCLEOTIDE SEQUENCE</scope>
    <source>
        <strain evidence="6">JCM 4234</strain>
    </source>
</reference>
<keyword evidence="7" id="KW-1185">Reference proteome</keyword>
<feature type="domain" description="HTH tetR-type" evidence="5">
    <location>
        <begin position="4"/>
        <end position="64"/>
    </location>
</feature>
<dbReference type="PRINTS" id="PR00455">
    <property type="entry name" value="HTHTETR"/>
</dbReference>
<dbReference type="PANTHER" id="PTHR47506">
    <property type="entry name" value="TRANSCRIPTIONAL REGULATORY PROTEIN"/>
    <property type="match status" value="1"/>
</dbReference>
<accession>A0A918LIR3</accession>
<dbReference type="SUPFAM" id="SSF46689">
    <property type="entry name" value="Homeodomain-like"/>
    <property type="match status" value="1"/>
</dbReference>
<evidence type="ECO:0000313" key="7">
    <source>
        <dbReference type="Proteomes" id="UP000653493"/>
    </source>
</evidence>
<feature type="DNA-binding region" description="H-T-H motif" evidence="4">
    <location>
        <begin position="27"/>
        <end position="46"/>
    </location>
</feature>
<evidence type="ECO:0000256" key="2">
    <source>
        <dbReference type="ARBA" id="ARBA00023125"/>
    </source>
</evidence>
<dbReference type="Pfam" id="PF00440">
    <property type="entry name" value="TetR_N"/>
    <property type="match status" value="1"/>
</dbReference>
<dbReference type="InterPro" id="IPR001647">
    <property type="entry name" value="HTH_TetR"/>
</dbReference>
<gene>
    <name evidence="6" type="ORF">GCM10010238_50880</name>
</gene>
<reference evidence="6" key="1">
    <citation type="journal article" date="2014" name="Int. J. Syst. Evol. Microbiol.">
        <title>Complete genome sequence of Corynebacterium casei LMG S-19264T (=DSM 44701T), isolated from a smear-ripened cheese.</title>
        <authorList>
            <consortium name="US DOE Joint Genome Institute (JGI-PGF)"/>
            <person name="Walter F."/>
            <person name="Albersmeier A."/>
            <person name="Kalinowski J."/>
            <person name="Ruckert C."/>
        </authorList>
    </citation>
    <scope>NUCLEOTIDE SEQUENCE</scope>
    <source>
        <strain evidence="6">JCM 4234</strain>
    </source>
</reference>
<evidence type="ECO:0000313" key="6">
    <source>
        <dbReference type="EMBL" id="GGS55358.1"/>
    </source>
</evidence>
<dbReference type="InterPro" id="IPR036271">
    <property type="entry name" value="Tet_transcr_reg_TetR-rel_C_sf"/>
</dbReference>
<evidence type="ECO:0000256" key="4">
    <source>
        <dbReference type="PROSITE-ProRule" id="PRU00335"/>
    </source>
</evidence>
<protein>
    <submittedName>
        <fullName evidence="6">Transcriptional regulator</fullName>
    </submittedName>
</protein>
<dbReference type="Gene3D" id="1.10.357.10">
    <property type="entry name" value="Tetracycline Repressor, domain 2"/>
    <property type="match status" value="1"/>
</dbReference>
<keyword evidence="2 4" id="KW-0238">DNA-binding</keyword>
<organism evidence="6 7">
    <name type="scientific">Streptomyces griseoviridis</name>
    <dbReference type="NCBI Taxonomy" id="45398"/>
    <lineage>
        <taxon>Bacteria</taxon>
        <taxon>Bacillati</taxon>
        <taxon>Actinomycetota</taxon>
        <taxon>Actinomycetes</taxon>
        <taxon>Kitasatosporales</taxon>
        <taxon>Streptomycetaceae</taxon>
        <taxon>Streptomyces</taxon>
    </lineage>
</organism>
<keyword evidence="1" id="KW-0805">Transcription regulation</keyword>
<dbReference type="PROSITE" id="PS50977">
    <property type="entry name" value="HTH_TETR_2"/>
    <property type="match status" value="1"/>
</dbReference>
<dbReference type="AlphaFoldDB" id="A0A918LIR3"/>
<evidence type="ECO:0000256" key="1">
    <source>
        <dbReference type="ARBA" id="ARBA00023015"/>
    </source>
</evidence>
<dbReference type="GO" id="GO:0003677">
    <property type="term" value="F:DNA binding"/>
    <property type="evidence" value="ECO:0007669"/>
    <property type="project" value="UniProtKB-UniRule"/>
</dbReference>
<name>A0A918LIR3_STRGD</name>
<dbReference type="Proteomes" id="UP000653493">
    <property type="component" value="Unassembled WGS sequence"/>
</dbReference>
<dbReference type="PANTHER" id="PTHR47506:SF1">
    <property type="entry name" value="HTH-TYPE TRANSCRIPTIONAL REGULATOR YJDC"/>
    <property type="match status" value="1"/>
</dbReference>
<dbReference type="InterPro" id="IPR011075">
    <property type="entry name" value="TetR_C"/>
</dbReference>
<sequence>MPQVSVKGKLVEHAETVFRRRGFNGASVQDITSAAGVPKGSFYNHFKSKQELAAEIVRRYSGATDFSMLTTDTHTAGTAPERLRAHFAAQANRTRATGTEYGCLLVTMASDTPTAGDEVRSAVRDSIDDWTTILHTVIEQGQRAGEITSDRPARDLAAFLIDAFEGGALRGKATGDPTASMKSLDIALGALLP</sequence>
<evidence type="ECO:0000259" key="5">
    <source>
        <dbReference type="PROSITE" id="PS50977"/>
    </source>
</evidence>
<comment type="caution">
    <text evidence="6">The sequence shown here is derived from an EMBL/GenBank/DDBJ whole genome shotgun (WGS) entry which is preliminary data.</text>
</comment>